<feature type="non-terminal residue" evidence="1">
    <location>
        <position position="130"/>
    </location>
</feature>
<feature type="non-terminal residue" evidence="1">
    <location>
        <position position="1"/>
    </location>
</feature>
<dbReference type="Proteomes" id="UP000045706">
    <property type="component" value="Unassembled WGS sequence"/>
</dbReference>
<gene>
    <name evidence="1" type="ORF">BN1723_013225</name>
</gene>
<organism evidence="1 2">
    <name type="scientific">Verticillium longisporum</name>
    <name type="common">Verticillium dahliae var. longisporum</name>
    <dbReference type="NCBI Taxonomy" id="100787"/>
    <lineage>
        <taxon>Eukaryota</taxon>
        <taxon>Fungi</taxon>
        <taxon>Dikarya</taxon>
        <taxon>Ascomycota</taxon>
        <taxon>Pezizomycotina</taxon>
        <taxon>Sordariomycetes</taxon>
        <taxon>Hypocreomycetidae</taxon>
        <taxon>Glomerellales</taxon>
        <taxon>Plectosphaerellaceae</taxon>
        <taxon>Verticillium</taxon>
    </lineage>
</organism>
<protein>
    <submittedName>
        <fullName evidence="1">Uncharacterized protein</fullName>
    </submittedName>
</protein>
<accession>A0A0G4LQE0</accession>
<evidence type="ECO:0000313" key="2">
    <source>
        <dbReference type="Proteomes" id="UP000045706"/>
    </source>
</evidence>
<dbReference type="AlphaFoldDB" id="A0A0G4LQE0"/>
<reference evidence="2" key="1">
    <citation type="submission" date="2015-05" db="EMBL/GenBank/DDBJ databases">
        <authorList>
            <person name="Fogelqvist Johan"/>
        </authorList>
    </citation>
    <scope>NUCLEOTIDE SEQUENCE [LARGE SCALE GENOMIC DNA]</scope>
</reference>
<name>A0A0G4LQE0_VERLO</name>
<evidence type="ECO:0000313" key="1">
    <source>
        <dbReference type="EMBL" id="CRK24246.1"/>
    </source>
</evidence>
<proteinExistence type="predicted"/>
<sequence length="130" mass="14586">LKRSRTPSSSFPRPWLPTPAMTCRMLLRTCVTSASTARLLVWICRLVSRWTLSSRVSSIPSVCFATALRQAPASPRTFCFVTSSSRLGRWAGKVALALAWMAPSSKPDDGYEFHRSGMIDKKALYFRRVD</sequence>
<dbReference type="EMBL" id="CVQI01015891">
    <property type="protein sequence ID" value="CRK24246.1"/>
    <property type="molecule type" value="Genomic_DNA"/>
</dbReference>